<comment type="caution">
    <text evidence="1">The sequence shown here is derived from an EMBL/GenBank/DDBJ whole genome shotgun (WGS) entry which is preliminary data.</text>
</comment>
<gene>
    <name evidence="1" type="ORF">HPP92_027290</name>
</gene>
<name>A0A835U5J5_VANPL</name>
<proteinExistence type="predicted"/>
<dbReference type="AlphaFoldDB" id="A0A835U5J5"/>
<feature type="non-terminal residue" evidence="1">
    <location>
        <position position="1"/>
    </location>
</feature>
<dbReference type="EMBL" id="JADCNM010000183">
    <property type="protein sequence ID" value="KAG0449468.1"/>
    <property type="molecule type" value="Genomic_DNA"/>
</dbReference>
<evidence type="ECO:0000313" key="1">
    <source>
        <dbReference type="EMBL" id="KAG0449468.1"/>
    </source>
</evidence>
<protein>
    <submittedName>
        <fullName evidence="1">Uncharacterized protein</fullName>
    </submittedName>
</protein>
<dbReference type="OrthoDB" id="62853at2759"/>
<accession>A0A835U5J5</accession>
<evidence type="ECO:0000313" key="2">
    <source>
        <dbReference type="Proteomes" id="UP000639772"/>
    </source>
</evidence>
<sequence length="94" mass="10007">MKLGLVCGSKSERNPLNVLQSLRLCRRCSSAADSVKRFLVTLVWSGGVCSPSADGFEPSEGSARAAAAAAAARQQWKIGDLVLAKMKGFRRGRP</sequence>
<reference evidence="1 2" key="1">
    <citation type="journal article" date="2020" name="Nat. Food">
        <title>A phased Vanilla planifolia genome enables genetic improvement of flavour and production.</title>
        <authorList>
            <person name="Hasing T."/>
            <person name="Tang H."/>
            <person name="Brym M."/>
            <person name="Khazi F."/>
            <person name="Huang T."/>
            <person name="Chambers A.H."/>
        </authorList>
    </citation>
    <scope>NUCLEOTIDE SEQUENCE [LARGE SCALE GENOMIC DNA]</scope>
    <source>
        <tissue evidence="1">Leaf</tissue>
    </source>
</reference>
<dbReference type="Proteomes" id="UP000639772">
    <property type="component" value="Unassembled WGS sequence"/>
</dbReference>
<organism evidence="1 2">
    <name type="scientific">Vanilla planifolia</name>
    <name type="common">Vanilla</name>
    <dbReference type="NCBI Taxonomy" id="51239"/>
    <lineage>
        <taxon>Eukaryota</taxon>
        <taxon>Viridiplantae</taxon>
        <taxon>Streptophyta</taxon>
        <taxon>Embryophyta</taxon>
        <taxon>Tracheophyta</taxon>
        <taxon>Spermatophyta</taxon>
        <taxon>Magnoliopsida</taxon>
        <taxon>Liliopsida</taxon>
        <taxon>Asparagales</taxon>
        <taxon>Orchidaceae</taxon>
        <taxon>Vanilloideae</taxon>
        <taxon>Vanilleae</taxon>
        <taxon>Vanilla</taxon>
    </lineage>
</organism>